<gene>
    <name evidence="1" type="ORF">T4A_281</name>
</gene>
<organism evidence="1 2">
    <name type="scientific">Trichinella pseudospiralis</name>
    <name type="common">Parasitic roundworm</name>
    <dbReference type="NCBI Taxonomy" id="6337"/>
    <lineage>
        <taxon>Eukaryota</taxon>
        <taxon>Metazoa</taxon>
        <taxon>Ecdysozoa</taxon>
        <taxon>Nematoda</taxon>
        <taxon>Enoplea</taxon>
        <taxon>Dorylaimia</taxon>
        <taxon>Trichinellida</taxon>
        <taxon>Trichinellidae</taxon>
        <taxon>Trichinella</taxon>
    </lineage>
</organism>
<reference evidence="1 2" key="1">
    <citation type="submission" date="2015-01" db="EMBL/GenBank/DDBJ databases">
        <title>Evolution of Trichinella species and genotypes.</title>
        <authorList>
            <person name="Korhonen P.K."/>
            <person name="Edoardo P."/>
            <person name="Giuseppe L.R."/>
            <person name="Gasser R.B."/>
        </authorList>
    </citation>
    <scope>NUCLEOTIDE SEQUENCE [LARGE SCALE GENOMIC DNA]</scope>
    <source>
        <strain evidence="1">ISS13</strain>
    </source>
</reference>
<protein>
    <submittedName>
        <fullName evidence="1">Uncharacterized protein</fullName>
    </submittedName>
</protein>
<sequence length="36" mass="4280">MAKKLFSKFGHPKFFLPMLIHYEYASFLKISQDVCN</sequence>
<accession>A0A0V1DH29</accession>
<proteinExistence type="predicted"/>
<name>A0A0V1DH29_TRIPS</name>
<evidence type="ECO:0000313" key="1">
    <source>
        <dbReference type="EMBL" id="KRY60651.1"/>
    </source>
</evidence>
<dbReference type="AlphaFoldDB" id="A0A0V1DH29"/>
<dbReference type="Proteomes" id="UP000054632">
    <property type="component" value="Unassembled WGS sequence"/>
</dbReference>
<dbReference type="EMBL" id="JYDR01003437">
    <property type="protein sequence ID" value="KRY60651.1"/>
    <property type="molecule type" value="Genomic_DNA"/>
</dbReference>
<comment type="caution">
    <text evidence="1">The sequence shown here is derived from an EMBL/GenBank/DDBJ whole genome shotgun (WGS) entry which is preliminary data.</text>
</comment>
<evidence type="ECO:0000313" key="2">
    <source>
        <dbReference type="Proteomes" id="UP000054632"/>
    </source>
</evidence>